<evidence type="ECO:0000259" key="13">
    <source>
        <dbReference type="Pfam" id="PF00291"/>
    </source>
</evidence>
<evidence type="ECO:0000256" key="1">
    <source>
        <dbReference type="ARBA" id="ARBA00001933"/>
    </source>
</evidence>
<dbReference type="GO" id="GO:0004795">
    <property type="term" value="F:threonine synthase activity"/>
    <property type="evidence" value="ECO:0007669"/>
    <property type="project" value="UniProtKB-UniRule"/>
</dbReference>
<feature type="domain" description="Threonine synthase N-terminal" evidence="14">
    <location>
        <begin position="2"/>
        <end position="83"/>
    </location>
</feature>
<name>I4AGW4_BERLS</name>
<comment type="cofactor">
    <cofactor evidence="1 12">
        <name>pyridoxal 5'-phosphate</name>
        <dbReference type="ChEBI" id="CHEBI:597326"/>
    </cofactor>
</comment>
<evidence type="ECO:0000256" key="5">
    <source>
        <dbReference type="ARBA" id="ARBA00018679"/>
    </source>
</evidence>
<proteinExistence type="inferred from homology"/>
<evidence type="ECO:0000256" key="6">
    <source>
        <dbReference type="ARBA" id="ARBA00022605"/>
    </source>
</evidence>
<comment type="catalytic activity">
    <reaction evidence="10">
        <text>O-phospho-L-homoserine + H2O = L-threonine + phosphate</text>
        <dbReference type="Rhea" id="RHEA:10840"/>
        <dbReference type="ChEBI" id="CHEBI:15377"/>
        <dbReference type="ChEBI" id="CHEBI:43474"/>
        <dbReference type="ChEBI" id="CHEBI:57590"/>
        <dbReference type="ChEBI" id="CHEBI:57926"/>
        <dbReference type="EC" id="4.2.3.1"/>
    </reaction>
</comment>
<dbReference type="PANTHER" id="PTHR42690">
    <property type="entry name" value="THREONINE SYNTHASE FAMILY MEMBER"/>
    <property type="match status" value="1"/>
</dbReference>
<reference evidence="16" key="1">
    <citation type="submission" date="2012-06" db="EMBL/GenBank/DDBJ databases">
        <title>The complete genome of Flexibacter litoralis DSM 6794.</title>
        <authorList>
            <person name="Lucas S."/>
            <person name="Copeland A."/>
            <person name="Lapidus A."/>
            <person name="Glavina del Rio T."/>
            <person name="Dalin E."/>
            <person name="Tice H."/>
            <person name="Bruce D."/>
            <person name="Goodwin L."/>
            <person name="Pitluck S."/>
            <person name="Peters L."/>
            <person name="Ovchinnikova G."/>
            <person name="Lu M."/>
            <person name="Kyrpides N."/>
            <person name="Mavromatis K."/>
            <person name="Ivanova N."/>
            <person name="Brettin T."/>
            <person name="Detter J.C."/>
            <person name="Han C."/>
            <person name="Larimer F."/>
            <person name="Land M."/>
            <person name="Hauser L."/>
            <person name="Markowitz V."/>
            <person name="Cheng J.-F."/>
            <person name="Hugenholtz P."/>
            <person name="Woyke T."/>
            <person name="Wu D."/>
            <person name="Spring S."/>
            <person name="Lang E."/>
            <person name="Kopitz M."/>
            <person name="Brambilla E."/>
            <person name="Klenk H.-P."/>
            <person name="Eisen J.A."/>
        </authorList>
    </citation>
    <scope>NUCLEOTIDE SEQUENCE [LARGE SCALE GENOMIC DNA]</scope>
    <source>
        <strain evidence="16">ATCC 23117 / DSM 6794 / NBRC 15988 / NCIMB 1366 / Sio-4</strain>
    </source>
</reference>
<dbReference type="EC" id="4.2.3.1" evidence="4 11"/>
<dbReference type="GO" id="GO:0009088">
    <property type="term" value="P:threonine biosynthetic process"/>
    <property type="evidence" value="ECO:0007669"/>
    <property type="project" value="UniProtKB-UniRule"/>
</dbReference>
<feature type="domain" description="Tryptophan synthase beta chain-like PALP" evidence="13">
    <location>
        <begin position="100"/>
        <end position="376"/>
    </location>
</feature>
<dbReference type="Proteomes" id="UP000006054">
    <property type="component" value="Chromosome"/>
</dbReference>
<evidence type="ECO:0000256" key="10">
    <source>
        <dbReference type="ARBA" id="ARBA00049144"/>
    </source>
</evidence>
<evidence type="ECO:0000256" key="12">
    <source>
        <dbReference type="PIRSR" id="PIRSR604450-51"/>
    </source>
</evidence>
<dbReference type="GO" id="GO:0030170">
    <property type="term" value="F:pyridoxal phosphate binding"/>
    <property type="evidence" value="ECO:0007669"/>
    <property type="project" value="InterPro"/>
</dbReference>
<evidence type="ECO:0000256" key="2">
    <source>
        <dbReference type="ARBA" id="ARBA00004979"/>
    </source>
</evidence>
<dbReference type="OrthoDB" id="9763107at2"/>
<dbReference type="InterPro" id="IPR004450">
    <property type="entry name" value="Thr_synthase-like"/>
</dbReference>
<dbReference type="UniPathway" id="UPA00050">
    <property type="reaction ID" value="UER00065"/>
</dbReference>
<sequence>MNYLSTRKNGTNNEEKVSFKEAVINGLTKNSGLYFPETIPSLPSSFFENIENLEDNQIAFEVLKPFVKESLNEQQLKQIIKETLNFSIPVVQVENNIFSLELYHGATQAFKDVGARFMSRCLSYFYSKNENNQNVTILVATSGDTGSAVANGFFDVKGINVKILFPKGKVSPYQEFQMTTLGKNIQAIEVEGTFDDCQKLVKEAFNDTELREKITLSSANSINVARLLPQMLYYFLAYKQLKIQDVLGNKKLVVSVPSGNLGNISAGLIAKKIGLPIERFIAAHNANDTFYNYLQTGKYEQKASILTYSNAMDVGNPSNFERIEYLYNKDLEATKKDISAFTVDDISTIKEITNCYEKNNYLLDPHGAVGKLALHQSLKENEIGLFLETAHPQKFSEIIQKAIPNYESEKVDLSNAKKLFIKNSYDELVEIILK</sequence>
<organism evidence="15 16">
    <name type="scientific">Bernardetia litoralis (strain ATCC 23117 / DSM 6794 / NBRC 15988 / NCIMB 1366 / Fx l1 / Sio-4)</name>
    <name type="common">Flexibacter litoralis</name>
    <dbReference type="NCBI Taxonomy" id="880071"/>
    <lineage>
        <taxon>Bacteria</taxon>
        <taxon>Pseudomonadati</taxon>
        <taxon>Bacteroidota</taxon>
        <taxon>Cytophagia</taxon>
        <taxon>Cytophagales</taxon>
        <taxon>Bernardetiaceae</taxon>
        <taxon>Bernardetia</taxon>
    </lineage>
</organism>
<dbReference type="InterPro" id="IPR051166">
    <property type="entry name" value="Threonine_Synthase"/>
</dbReference>
<evidence type="ECO:0000256" key="3">
    <source>
        <dbReference type="ARBA" id="ARBA00005517"/>
    </source>
</evidence>
<evidence type="ECO:0000313" key="16">
    <source>
        <dbReference type="Proteomes" id="UP000006054"/>
    </source>
</evidence>
<dbReference type="InterPro" id="IPR029144">
    <property type="entry name" value="Thr_synth_N"/>
</dbReference>
<keyword evidence="6" id="KW-0028">Amino-acid biosynthesis</keyword>
<comment type="similarity">
    <text evidence="3">Belongs to the threonine synthase family.</text>
</comment>
<keyword evidence="16" id="KW-1185">Reference proteome</keyword>
<keyword evidence="7" id="KW-0791">Threonine biosynthesis</keyword>
<dbReference type="Pfam" id="PF00291">
    <property type="entry name" value="PALP"/>
    <property type="match status" value="1"/>
</dbReference>
<dbReference type="HOGENOM" id="CLU_015170_0_0_10"/>
<dbReference type="NCBIfam" id="TIGR00260">
    <property type="entry name" value="thrC"/>
    <property type="match status" value="1"/>
</dbReference>
<evidence type="ECO:0000256" key="7">
    <source>
        <dbReference type="ARBA" id="ARBA00022697"/>
    </source>
</evidence>
<evidence type="ECO:0000256" key="11">
    <source>
        <dbReference type="NCBIfam" id="TIGR00260"/>
    </source>
</evidence>
<keyword evidence="9" id="KW-0456">Lyase</keyword>
<keyword evidence="8 12" id="KW-0663">Pyridoxal phosphate</keyword>
<evidence type="ECO:0000256" key="8">
    <source>
        <dbReference type="ARBA" id="ARBA00022898"/>
    </source>
</evidence>
<dbReference type="EMBL" id="CP003345">
    <property type="protein sequence ID" value="AFM03199.1"/>
    <property type="molecule type" value="Genomic_DNA"/>
</dbReference>
<feature type="modified residue" description="N6-(pyridoxal phosphate)lysine" evidence="12">
    <location>
        <position position="111"/>
    </location>
</feature>
<dbReference type="PROSITE" id="PS00165">
    <property type="entry name" value="DEHYDRATASE_SER_THR"/>
    <property type="match status" value="1"/>
</dbReference>
<evidence type="ECO:0000313" key="15">
    <source>
        <dbReference type="EMBL" id="AFM03199.1"/>
    </source>
</evidence>
<dbReference type="KEGG" id="fli:Fleli_0739"/>
<dbReference type="InterPro" id="IPR000634">
    <property type="entry name" value="Ser/Thr_deHydtase_PyrdxlP-BS"/>
</dbReference>
<evidence type="ECO:0000256" key="9">
    <source>
        <dbReference type="ARBA" id="ARBA00023239"/>
    </source>
</evidence>
<comment type="pathway">
    <text evidence="2">Amino-acid biosynthesis; L-threonine biosynthesis; L-threonine from L-aspartate: step 5/5.</text>
</comment>
<dbReference type="Gene3D" id="3.90.1380.10">
    <property type="entry name" value="Threonine synthase, N-terminal domain"/>
    <property type="match status" value="1"/>
</dbReference>
<protein>
    <recommendedName>
        <fullName evidence="5 11">Threonine synthase</fullName>
        <ecNumber evidence="4 11">4.2.3.1</ecNumber>
    </recommendedName>
</protein>
<evidence type="ECO:0000256" key="4">
    <source>
        <dbReference type="ARBA" id="ARBA00013028"/>
    </source>
</evidence>
<dbReference type="STRING" id="880071.Fleli_0739"/>
<dbReference type="RefSeq" id="WP_014796657.1">
    <property type="nucleotide sequence ID" value="NC_018018.1"/>
</dbReference>
<dbReference type="InterPro" id="IPR001926">
    <property type="entry name" value="TrpB-like_PALP"/>
</dbReference>
<dbReference type="AlphaFoldDB" id="I4AGW4"/>
<gene>
    <name evidence="15" type="ordered locus">Fleli_0739</name>
</gene>
<dbReference type="SUPFAM" id="SSF53686">
    <property type="entry name" value="Tryptophan synthase beta subunit-like PLP-dependent enzymes"/>
    <property type="match status" value="1"/>
</dbReference>
<dbReference type="InterPro" id="IPR036052">
    <property type="entry name" value="TrpB-like_PALP_sf"/>
</dbReference>
<accession>I4AGW4</accession>
<dbReference type="Pfam" id="PF14821">
    <property type="entry name" value="Thr_synth_N"/>
    <property type="match status" value="1"/>
</dbReference>
<dbReference type="InterPro" id="IPR037158">
    <property type="entry name" value="Thr_synth_N_sf"/>
</dbReference>
<dbReference type="PATRIC" id="fig|880071.3.peg.711"/>
<evidence type="ECO:0000259" key="14">
    <source>
        <dbReference type="Pfam" id="PF14821"/>
    </source>
</evidence>
<dbReference type="eggNOG" id="COG0498">
    <property type="taxonomic scope" value="Bacteria"/>
</dbReference>
<dbReference type="Gene3D" id="3.40.50.1100">
    <property type="match status" value="2"/>
</dbReference>
<dbReference type="PANTHER" id="PTHR42690:SF1">
    <property type="entry name" value="THREONINE SYNTHASE-LIKE 2"/>
    <property type="match status" value="1"/>
</dbReference>